<dbReference type="AlphaFoldDB" id="A0A7R9D6N4"/>
<proteinExistence type="predicted"/>
<sequence>MVTDLEEAVGGKCTTKDSCLSGRNAGTYTSLQIQMIGRFKRPAPLAFFFPRPLPTSFPQELHLFHPEQDSLAVAPGPSQISSESLPLAGVAGHPGYFWRLLEDMLCSGGGLQYMETCFQDIVEFVESRMVCSDQRDD</sequence>
<protein>
    <submittedName>
        <fullName evidence="1">Uncharacterized protein</fullName>
    </submittedName>
</protein>
<gene>
    <name evidence="1" type="ORF">TCEB3V08_LOCUS9382</name>
</gene>
<name>A0A7R9D6N4_TIMCR</name>
<reference evidence="1" key="1">
    <citation type="submission" date="2020-11" db="EMBL/GenBank/DDBJ databases">
        <authorList>
            <person name="Tran Van P."/>
        </authorList>
    </citation>
    <scope>NUCLEOTIDE SEQUENCE</scope>
</reference>
<evidence type="ECO:0000313" key="1">
    <source>
        <dbReference type="EMBL" id="CAD7408134.1"/>
    </source>
</evidence>
<organism evidence="1">
    <name type="scientific">Timema cristinae</name>
    <name type="common">Walking stick</name>
    <dbReference type="NCBI Taxonomy" id="61476"/>
    <lineage>
        <taxon>Eukaryota</taxon>
        <taxon>Metazoa</taxon>
        <taxon>Ecdysozoa</taxon>
        <taxon>Arthropoda</taxon>
        <taxon>Hexapoda</taxon>
        <taxon>Insecta</taxon>
        <taxon>Pterygota</taxon>
        <taxon>Neoptera</taxon>
        <taxon>Polyneoptera</taxon>
        <taxon>Phasmatodea</taxon>
        <taxon>Timematodea</taxon>
        <taxon>Timematoidea</taxon>
        <taxon>Timematidae</taxon>
        <taxon>Timema</taxon>
    </lineage>
</organism>
<accession>A0A7R9D6N4</accession>
<dbReference type="EMBL" id="OC320468">
    <property type="protein sequence ID" value="CAD7408134.1"/>
    <property type="molecule type" value="Genomic_DNA"/>
</dbReference>